<name>A0AAW7HTV9_9GAMM</name>
<accession>A0AAW7HTV9</accession>
<gene>
    <name evidence="2" type="ORF">OB959_01290</name>
</gene>
<dbReference type="PANTHER" id="PTHR36180">
    <property type="entry name" value="DNA-BINDING PROTEIN-RELATED-RELATED"/>
    <property type="match status" value="1"/>
</dbReference>
<protein>
    <submittedName>
        <fullName evidence="2">BRO family protein</fullName>
    </submittedName>
</protein>
<comment type="caution">
    <text evidence="2">The sequence shown here is derived from an EMBL/GenBank/DDBJ whole genome shotgun (WGS) entry which is preliminary data.</text>
</comment>
<evidence type="ECO:0000259" key="1">
    <source>
        <dbReference type="PROSITE" id="PS51750"/>
    </source>
</evidence>
<dbReference type="Pfam" id="PF02498">
    <property type="entry name" value="Bro-N"/>
    <property type="match status" value="1"/>
</dbReference>
<dbReference type="PROSITE" id="PS51750">
    <property type="entry name" value="BRO_N"/>
    <property type="match status" value="1"/>
</dbReference>
<dbReference type="PANTHER" id="PTHR36180:SF2">
    <property type="entry name" value="BRO FAMILY PROTEIN"/>
    <property type="match status" value="1"/>
</dbReference>
<proteinExistence type="predicted"/>
<dbReference type="RefSeq" id="WP_290021024.1">
    <property type="nucleotide sequence ID" value="NZ_JAOPLV010000001.1"/>
</dbReference>
<dbReference type="Proteomes" id="UP001168216">
    <property type="component" value="Unassembled WGS sequence"/>
</dbReference>
<dbReference type="AlphaFoldDB" id="A0AAW7HTV9"/>
<reference evidence="2" key="1">
    <citation type="submission" date="2023-08" db="EMBL/GenBank/DDBJ databases">
        <title>WGS of Aeromonas isolates.</title>
        <authorList>
            <person name="Lee H."/>
        </authorList>
    </citation>
    <scope>NUCLEOTIDE SEQUENCE</scope>
    <source>
        <strain evidence="2">SL22</strain>
    </source>
</reference>
<dbReference type="InterPro" id="IPR003497">
    <property type="entry name" value="BRO_N_domain"/>
</dbReference>
<organism evidence="2 3">
    <name type="scientific">Aeromonas bestiarum</name>
    <dbReference type="NCBI Taxonomy" id="105751"/>
    <lineage>
        <taxon>Bacteria</taxon>
        <taxon>Pseudomonadati</taxon>
        <taxon>Pseudomonadota</taxon>
        <taxon>Gammaproteobacteria</taxon>
        <taxon>Aeromonadales</taxon>
        <taxon>Aeromonadaceae</taxon>
        <taxon>Aeromonas</taxon>
    </lineage>
</organism>
<sequence>MNITKHTFNVTDELSFDVRVILRDGEPWFVAKDVANALGYKDTDQAIRKHCKRATKGGVESTGGSQETVLIPESDLYRLIMRSRLESAERFEDWITETVLPSIRKYGVYASGMESLPELAKAEIAADTLDAVKAVENRIACVCYAKASYTKKQWEDIGLAYCAAEAITKRRGEDDIQAFYKEFALQLTLYKVPFRACYEKNAMALFNEAFRIEQDFKKSLRKHQHSFSSW</sequence>
<dbReference type="EMBL" id="JAOPLV010000001">
    <property type="protein sequence ID" value="MDM5138434.1"/>
    <property type="molecule type" value="Genomic_DNA"/>
</dbReference>
<feature type="domain" description="Bro-N" evidence="1">
    <location>
        <begin position="1"/>
        <end position="107"/>
    </location>
</feature>
<dbReference type="SMART" id="SM01040">
    <property type="entry name" value="Bro-N"/>
    <property type="match status" value="1"/>
</dbReference>
<evidence type="ECO:0000313" key="3">
    <source>
        <dbReference type="Proteomes" id="UP001168216"/>
    </source>
</evidence>
<evidence type="ECO:0000313" key="2">
    <source>
        <dbReference type="EMBL" id="MDM5138434.1"/>
    </source>
</evidence>